<dbReference type="NCBIfam" id="NF047436">
    <property type="entry name" value="LA_2272_repeat"/>
    <property type="match status" value="1"/>
</dbReference>
<dbReference type="AlphaFoldDB" id="A0A6B9ZD35"/>
<protein>
    <submittedName>
        <fullName evidence="2">Uncharacterized protein</fullName>
    </submittedName>
</protein>
<dbReference type="KEGG" id="chih:GWR21_10590"/>
<proteinExistence type="predicted"/>
<feature type="signal peptide" evidence="1">
    <location>
        <begin position="1"/>
        <end position="21"/>
    </location>
</feature>
<reference evidence="2 3" key="1">
    <citation type="submission" date="2020-01" db="EMBL/GenBank/DDBJ databases">
        <title>Complete genome sequence of Chitinophaga sp. H33E-04 isolated from quinoa roots.</title>
        <authorList>
            <person name="Weon H.-Y."/>
            <person name="Lee S.A."/>
        </authorList>
    </citation>
    <scope>NUCLEOTIDE SEQUENCE [LARGE SCALE GENOMIC DNA]</scope>
    <source>
        <strain evidence="2 3">H33E-04</strain>
    </source>
</reference>
<organism evidence="2 3">
    <name type="scientific">Chitinophaga agri</name>
    <dbReference type="NCBI Taxonomy" id="2703787"/>
    <lineage>
        <taxon>Bacteria</taxon>
        <taxon>Pseudomonadati</taxon>
        <taxon>Bacteroidota</taxon>
        <taxon>Chitinophagia</taxon>
        <taxon>Chitinophagales</taxon>
        <taxon>Chitinophagaceae</taxon>
        <taxon>Chitinophaga</taxon>
    </lineage>
</organism>
<dbReference type="RefSeq" id="WP_162331720.1">
    <property type="nucleotide sequence ID" value="NZ_CP048113.1"/>
</dbReference>
<accession>A0A6B9ZD35</accession>
<keyword evidence="1" id="KW-0732">Signal</keyword>
<name>A0A6B9ZD35_9BACT</name>
<sequence>MYRKVSFLFVLTFLCPILSFSQHTSDSCHWIFNNYLSLGSARAGLGVGNAAVYTGIRINALNYKVKRTNILDISVCDRLEWMGPPATHVANGISLCASISVLEKNNGISAACLAEVALHENGIAVAPFVLSDKINGLGVAALGMIDTLNGLSLSLVTKGIFPDTAQLISRVNGVAIAAIAIRLGKIHGMTIAPINRTDCHNGLSVGVYNEADKQNGMQLGLLNISAAHNGVSIGICNQTNKLKGVQFGLINIVENNPKGFRMLPFFNMHLRS</sequence>
<feature type="chain" id="PRO_5025387296" evidence="1">
    <location>
        <begin position="22"/>
        <end position="272"/>
    </location>
</feature>
<keyword evidence="3" id="KW-1185">Reference proteome</keyword>
<evidence type="ECO:0000313" key="3">
    <source>
        <dbReference type="Proteomes" id="UP000476411"/>
    </source>
</evidence>
<dbReference type="EMBL" id="CP048113">
    <property type="protein sequence ID" value="QHS60026.1"/>
    <property type="molecule type" value="Genomic_DNA"/>
</dbReference>
<dbReference type="Proteomes" id="UP000476411">
    <property type="component" value="Chromosome"/>
</dbReference>
<evidence type="ECO:0000313" key="2">
    <source>
        <dbReference type="EMBL" id="QHS60026.1"/>
    </source>
</evidence>
<dbReference type="InterPro" id="IPR058093">
    <property type="entry name" value="LA_2272-like"/>
</dbReference>
<evidence type="ECO:0000256" key="1">
    <source>
        <dbReference type="SAM" id="SignalP"/>
    </source>
</evidence>
<gene>
    <name evidence="2" type="ORF">GWR21_10590</name>
</gene>